<dbReference type="Proteomes" id="UP000076632">
    <property type="component" value="Unassembled WGS sequence"/>
</dbReference>
<dbReference type="InParanoid" id="A0A165G9H5"/>
<dbReference type="OrthoDB" id="5399971at2759"/>
<proteinExistence type="predicted"/>
<protein>
    <submittedName>
        <fullName evidence="2">Uncharacterized protein</fullName>
    </submittedName>
</protein>
<feature type="region of interest" description="Disordered" evidence="1">
    <location>
        <begin position="1"/>
        <end position="61"/>
    </location>
</feature>
<feature type="compositionally biased region" description="Acidic residues" evidence="1">
    <location>
        <begin position="431"/>
        <end position="440"/>
    </location>
</feature>
<name>A0A165G9H5_XYLHT</name>
<keyword evidence="3" id="KW-1185">Reference proteome</keyword>
<dbReference type="GeneID" id="28899515"/>
<reference evidence="2 3" key="1">
    <citation type="journal article" date="2016" name="Fungal Biol.">
        <title>The genome of Xylona heveae provides a window into fungal endophytism.</title>
        <authorList>
            <person name="Gazis R."/>
            <person name="Kuo A."/>
            <person name="Riley R."/>
            <person name="LaButti K."/>
            <person name="Lipzen A."/>
            <person name="Lin J."/>
            <person name="Amirebrahimi M."/>
            <person name="Hesse C.N."/>
            <person name="Spatafora J.W."/>
            <person name="Henrissat B."/>
            <person name="Hainaut M."/>
            <person name="Grigoriev I.V."/>
            <person name="Hibbett D.S."/>
        </authorList>
    </citation>
    <scope>NUCLEOTIDE SEQUENCE [LARGE SCALE GENOMIC DNA]</scope>
    <source>
        <strain evidence="2 3">TC161</strain>
    </source>
</reference>
<evidence type="ECO:0000313" key="2">
    <source>
        <dbReference type="EMBL" id="KZF21905.1"/>
    </source>
</evidence>
<accession>A0A165G9H5</accession>
<feature type="compositionally biased region" description="Low complexity" evidence="1">
    <location>
        <begin position="14"/>
        <end position="43"/>
    </location>
</feature>
<evidence type="ECO:0000256" key="1">
    <source>
        <dbReference type="SAM" id="MobiDB-lite"/>
    </source>
</evidence>
<sequence>MSDRRVTRSMTAGSNNNEPNGNSTSNASNASGNNGSSVSNANGRIATNGRPRGRPNAAAAAATAAATTAAAATAPTQLSARHAAPNVITRSTSAATNPNAPTAPVRYTPVTAVRNIPGYPTRNVPLPAGLSDNDIFNNWKNHLYGDVLLDLHTRHSADQIANLIGHGTSLHAIYSRISRARQSARSYGTVTVARRQATNLYNADIYGFPDGHTILPPGLSIDQILDGYFNHVRGPLLLQILQHRSEAEIAHRVGRGMTPTTIQMRARDAQAEPPVPEALLYQFAPPQINPSSTGPSAYGAILANAAAQPTSSTPIGPLSSASNASRNVGGATWNSYPARNVPLPAGLSAEDIVVQYPNHLHGEVLMAVFQAIGLEEIVRLSPLGVKYHTLRVRLTRAGYVSSHPNSTRNARGQFARGESEVAEDQRTNETMQEEAQEEAPADISGEMPEGMDVDDFHLMTALTQFNNPQTQTYPPLPELPPVEAAEVDVLAELESRWFGEPMDLDDSEQLQETLFEDESQEPEYSEWLDMDQLEEHGLGSMVKEAKGKEFPCILTEQDAFVSSRRDEMDDLRRLLVGWLCEPETALV</sequence>
<organism evidence="2 3">
    <name type="scientific">Xylona heveae (strain CBS 132557 / TC161)</name>
    <dbReference type="NCBI Taxonomy" id="1328760"/>
    <lineage>
        <taxon>Eukaryota</taxon>
        <taxon>Fungi</taxon>
        <taxon>Dikarya</taxon>
        <taxon>Ascomycota</taxon>
        <taxon>Pezizomycotina</taxon>
        <taxon>Xylonomycetes</taxon>
        <taxon>Xylonales</taxon>
        <taxon>Xylonaceae</taxon>
        <taxon>Xylona</taxon>
    </lineage>
</organism>
<feature type="region of interest" description="Disordered" evidence="1">
    <location>
        <begin position="402"/>
        <end position="447"/>
    </location>
</feature>
<gene>
    <name evidence="2" type="ORF">L228DRAFT_262019</name>
</gene>
<dbReference type="AlphaFoldDB" id="A0A165G9H5"/>
<evidence type="ECO:0000313" key="3">
    <source>
        <dbReference type="Proteomes" id="UP000076632"/>
    </source>
</evidence>
<dbReference type="EMBL" id="KV407460">
    <property type="protein sequence ID" value="KZF21905.1"/>
    <property type="molecule type" value="Genomic_DNA"/>
</dbReference>
<dbReference type="RefSeq" id="XP_018187460.1">
    <property type="nucleotide sequence ID" value="XM_018334378.1"/>
</dbReference>
<feature type="compositionally biased region" description="Basic and acidic residues" evidence="1">
    <location>
        <begin position="417"/>
        <end position="427"/>
    </location>
</feature>